<proteinExistence type="predicted"/>
<dbReference type="RefSeq" id="WP_040636269.1">
    <property type="nucleotide sequence ID" value="NZ_ANBO01000043.1"/>
</dbReference>
<evidence type="ECO:0000313" key="5">
    <source>
        <dbReference type="Proteomes" id="UP000325690"/>
    </source>
</evidence>
<organism evidence="4 5">
    <name type="scientific">Mycolicibacterium phlei DSM 43239 = CCUG 21000</name>
    <dbReference type="NCBI Taxonomy" id="1226750"/>
    <lineage>
        <taxon>Bacteria</taxon>
        <taxon>Bacillati</taxon>
        <taxon>Actinomycetota</taxon>
        <taxon>Actinomycetes</taxon>
        <taxon>Mycobacteriales</taxon>
        <taxon>Mycobacteriaceae</taxon>
        <taxon>Mycolicibacterium</taxon>
    </lineage>
</organism>
<dbReference type="AlphaFoldDB" id="A0A5N5UU88"/>
<dbReference type="GO" id="GO:0008171">
    <property type="term" value="F:O-methyltransferase activity"/>
    <property type="evidence" value="ECO:0007669"/>
    <property type="project" value="InterPro"/>
</dbReference>
<dbReference type="InterPro" id="IPR029063">
    <property type="entry name" value="SAM-dependent_MTases_sf"/>
</dbReference>
<dbReference type="CDD" id="cd02440">
    <property type="entry name" value="AdoMet_MTases"/>
    <property type="match status" value="1"/>
</dbReference>
<dbReference type="EMBL" id="ANBP01000044">
    <property type="protein sequence ID" value="KAB7752647.1"/>
    <property type="molecule type" value="Genomic_DNA"/>
</dbReference>
<evidence type="ECO:0000313" key="4">
    <source>
        <dbReference type="EMBL" id="KAB7752647.1"/>
    </source>
</evidence>
<name>A0A5N5UU88_MYCPH</name>
<dbReference type="SUPFAM" id="SSF53335">
    <property type="entry name" value="S-adenosyl-L-methionine-dependent methyltransferases"/>
    <property type="match status" value="1"/>
</dbReference>
<protein>
    <submittedName>
        <fullName evidence="4">SAM-dependent methyltransferase</fullName>
    </submittedName>
</protein>
<dbReference type="InterPro" id="IPR002935">
    <property type="entry name" value="SAM_O-MeTrfase"/>
</dbReference>
<reference evidence="4 5" key="1">
    <citation type="submission" date="2012-10" db="EMBL/GenBank/DDBJ databases">
        <title>The draft sequence of the Mycobacterium pheli genome.</title>
        <authorList>
            <person name="Pettersson B.M.F."/>
            <person name="Das S."/>
            <person name="Dasgupta S."/>
            <person name="Bhattacharya A."/>
            <person name="Kirsebom L.A."/>
        </authorList>
    </citation>
    <scope>NUCLEOTIDE SEQUENCE [LARGE SCALE GENOMIC DNA]</scope>
    <source>
        <strain evidence="4 5">CCUG 21000</strain>
    </source>
</reference>
<dbReference type="GeneID" id="74302639"/>
<comment type="caution">
    <text evidence="4">The sequence shown here is derived from an EMBL/GenBank/DDBJ whole genome shotgun (WGS) entry which is preliminary data.</text>
</comment>
<dbReference type="PANTHER" id="PTHR43836">
    <property type="entry name" value="CATECHOL O-METHYLTRANSFERASE 1-RELATED"/>
    <property type="match status" value="1"/>
</dbReference>
<dbReference type="PROSITE" id="PS51682">
    <property type="entry name" value="SAM_OMT_I"/>
    <property type="match status" value="1"/>
</dbReference>
<dbReference type="PANTHER" id="PTHR43836:SF2">
    <property type="entry name" value="CATECHOL O-METHYLTRANSFERASE 1-RELATED"/>
    <property type="match status" value="1"/>
</dbReference>
<dbReference type="GO" id="GO:0032259">
    <property type="term" value="P:methylation"/>
    <property type="evidence" value="ECO:0007669"/>
    <property type="project" value="UniProtKB-KW"/>
</dbReference>
<dbReference type="Gene3D" id="3.40.50.150">
    <property type="entry name" value="Vaccinia Virus protein VP39"/>
    <property type="match status" value="1"/>
</dbReference>
<gene>
    <name evidence="4" type="ORF">MPHL21000_22075</name>
</gene>
<evidence type="ECO:0000256" key="3">
    <source>
        <dbReference type="ARBA" id="ARBA00022691"/>
    </source>
</evidence>
<keyword evidence="3" id="KW-0949">S-adenosyl-L-methionine</keyword>
<evidence type="ECO:0000256" key="1">
    <source>
        <dbReference type="ARBA" id="ARBA00022603"/>
    </source>
</evidence>
<dbReference type="Proteomes" id="UP000325690">
    <property type="component" value="Unassembled WGS sequence"/>
</dbReference>
<accession>A0A5N5UU88</accession>
<keyword evidence="5" id="KW-1185">Reference proteome</keyword>
<keyword evidence="1 4" id="KW-0489">Methyltransferase</keyword>
<sequence>MSLRRRIPMLRWSFLRMAVGARNIFTTGQIGDGREAAARDFVLANARRGDIDDVLATIDRFAYEKSFLINVGDEKGALLDAAVRRADPRLVLELGTYCGYGALRLARAAPQARVFSVELAEANAEIARAIWEHAGVADRVTCVVGTIGDGGRTLDTLAGHGFGPGALDLLFLDHDKNAYLADLQSILDRGWLHRGSIVVADNVRLPGAPKYREFMRREQGRLFDTVEHKTHAEYQSLLPDLVLESVYLESEHLG</sequence>
<dbReference type="Pfam" id="PF01596">
    <property type="entry name" value="Methyltransf_3"/>
    <property type="match status" value="1"/>
</dbReference>
<keyword evidence="2 4" id="KW-0808">Transferase</keyword>
<evidence type="ECO:0000256" key="2">
    <source>
        <dbReference type="ARBA" id="ARBA00022679"/>
    </source>
</evidence>